<evidence type="ECO:0000259" key="3">
    <source>
        <dbReference type="PROSITE" id="PS50043"/>
    </source>
</evidence>
<dbReference type="Gene3D" id="3.40.50.300">
    <property type="entry name" value="P-loop containing nucleotide triphosphate hydrolases"/>
    <property type="match status" value="1"/>
</dbReference>
<dbReference type="InterPro" id="IPR016032">
    <property type="entry name" value="Sig_transdc_resp-reg_C-effctor"/>
</dbReference>
<dbReference type="GO" id="GO:0003677">
    <property type="term" value="F:DNA binding"/>
    <property type="evidence" value="ECO:0007669"/>
    <property type="project" value="InterPro"/>
</dbReference>
<dbReference type="SMART" id="SM00421">
    <property type="entry name" value="HTH_LUXR"/>
    <property type="match status" value="1"/>
</dbReference>
<dbReference type="PANTHER" id="PTHR16305">
    <property type="entry name" value="TESTICULAR SOLUBLE ADENYLYL CYCLASE"/>
    <property type="match status" value="1"/>
</dbReference>
<dbReference type="SUPFAM" id="SSF52540">
    <property type="entry name" value="P-loop containing nucleoside triphosphate hydrolases"/>
    <property type="match status" value="1"/>
</dbReference>
<dbReference type="InterPro" id="IPR027417">
    <property type="entry name" value="P-loop_NTPase"/>
</dbReference>
<dbReference type="GO" id="GO:0004016">
    <property type="term" value="F:adenylate cyclase activity"/>
    <property type="evidence" value="ECO:0007669"/>
    <property type="project" value="TreeGrafter"/>
</dbReference>
<dbReference type="GO" id="GO:0005524">
    <property type="term" value="F:ATP binding"/>
    <property type="evidence" value="ECO:0007669"/>
    <property type="project" value="UniProtKB-KW"/>
</dbReference>
<dbReference type="CDD" id="cd06170">
    <property type="entry name" value="LuxR_C_like"/>
    <property type="match status" value="1"/>
</dbReference>
<proteinExistence type="predicted"/>
<organism evidence="4">
    <name type="scientific">Kribbella sp. HUAS MG21</name>
    <dbReference type="NCBI Taxonomy" id="3160966"/>
    <lineage>
        <taxon>Bacteria</taxon>
        <taxon>Bacillati</taxon>
        <taxon>Actinomycetota</taxon>
        <taxon>Actinomycetes</taxon>
        <taxon>Propionibacteriales</taxon>
        <taxon>Kribbellaceae</taxon>
        <taxon>Kribbella</taxon>
    </lineage>
</organism>
<dbReference type="SUPFAM" id="SSF46894">
    <property type="entry name" value="C-terminal effector domain of the bipartite response regulators"/>
    <property type="match status" value="1"/>
</dbReference>
<dbReference type="AlphaFoldDB" id="A0AAU7T8F3"/>
<dbReference type="Gene3D" id="1.10.10.10">
    <property type="entry name" value="Winged helix-like DNA-binding domain superfamily/Winged helix DNA-binding domain"/>
    <property type="match status" value="1"/>
</dbReference>
<dbReference type="PRINTS" id="PR00038">
    <property type="entry name" value="HTHLUXR"/>
</dbReference>
<keyword evidence="2" id="KW-0067">ATP-binding</keyword>
<dbReference type="PROSITE" id="PS50043">
    <property type="entry name" value="HTH_LUXR_2"/>
    <property type="match status" value="1"/>
</dbReference>
<reference evidence="4" key="1">
    <citation type="submission" date="2024-06" db="EMBL/GenBank/DDBJ databases">
        <title>Kribbella sp. strain HUAS MG21 genome sequences.</title>
        <authorList>
            <person name="Mo P."/>
        </authorList>
    </citation>
    <scope>NUCLEOTIDE SEQUENCE</scope>
    <source>
        <strain evidence="4">HUAS MG21</strain>
    </source>
</reference>
<dbReference type="InterPro" id="IPR000792">
    <property type="entry name" value="Tscrpt_reg_LuxR_C"/>
</dbReference>
<dbReference type="GO" id="GO:0006355">
    <property type="term" value="P:regulation of DNA-templated transcription"/>
    <property type="evidence" value="ECO:0007669"/>
    <property type="project" value="InterPro"/>
</dbReference>
<evidence type="ECO:0000256" key="1">
    <source>
        <dbReference type="ARBA" id="ARBA00022741"/>
    </source>
</evidence>
<dbReference type="InterPro" id="IPR041664">
    <property type="entry name" value="AAA_16"/>
</dbReference>
<accession>A0AAU7T8F3</accession>
<dbReference type="Pfam" id="PF13191">
    <property type="entry name" value="AAA_16"/>
    <property type="match status" value="1"/>
</dbReference>
<gene>
    <name evidence="4" type="ORF">ABN611_31220</name>
</gene>
<dbReference type="PANTHER" id="PTHR16305:SF35">
    <property type="entry name" value="TRANSCRIPTIONAL ACTIVATOR DOMAIN"/>
    <property type="match status" value="1"/>
</dbReference>
<name>A0AAU7T8F3_9ACTN</name>
<sequence>MRAEYELYGRRSERAALDSLFETVRAGSSGVVVLRGEAGIGKTALLEHALADADGYRVARAAGVESEMELAFGALHQLCAPFLSALDRLPPPQRNALRTAFGLSTGRPPDRFLVGLAVLSLLAVVAEDRPLLCVVDDAQWLDRVTAQTLVFVARRLLAEPIGLVFAAREPAAADELSGLRELRLSGLDDLDAHALLEAATPGRIDKRVRDRIVAETRGNPLAILELPRGLSTTEIAGGFGNPDARPLATKLEQRFLHRFEELPPETRLLLVTAAAEPLGDVVLLWRAAERLGIGPEAAAPAEVAGLVTIGARVRFRHPLVRSAVYYGAAARDRREAHQALAGATDAVVDPDRLAWHLARAAERPDEAVAAELERSADRARARGGLAAAAAFLERAVELTPEPDRRGGRALAAAHAKYQAGAYDAALQLLDAAELGRLDDLVRARAELLRGRIAFVSKGPSRSLPLLVDAARRLEALDAKAARDTYREAIYAALTAGQVPSGGVQEIAEDVLRSAPPIRPDRFDLLLRGVATIVARGYEVGVPLLHRALKGFRDEPLSVEEGMGWLPLACRMAHDAWAFETWTDLSADLVDLARREGALAVLPSALLLRLSNRAFAGDFAGARMLAAEASAIGEATGSRFLAQYGALVIEPWRGDEDATLRAVEAITGARSLRGEGKVLTATQWAAAVLFNGQERFEEAFAAAEKGFAHPQEFGLSTWSLFESIEAAAQTGRRVSARQAVQVLARRAEPSGSPWALGTLAVARALVSDDTGAEALFAEAIECLDQTDVRVMRARARLLYGEWLLRQRRPADAEAPLRAACAMFEQMGASAFAARARRRLDASGVRVPPAQGRGPALTPQEAQIAHLAAAGLTNQDIGAELFLSAHTIDWHLRKVFLKLGIRSRRQLRTAMSAAGESIPG</sequence>
<evidence type="ECO:0000256" key="2">
    <source>
        <dbReference type="ARBA" id="ARBA00022840"/>
    </source>
</evidence>
<dbReference type="EMBL" id="CP158165">
    <property type="protein sequence ID" value="XBV23028.1"/>
    <property type="molecule type" value="Genomic_DNA"/>
</dbReference>
<evidence type="ECO:0000313" key="4">
    <source>
        <dbReference type="EMBL" id="XBV23028.1"/>
    </source>
</evidence>
<feature type="domain" description="HTH luxR-type" evidence="3">
    <location>
        <begin position="848"/>
        <end position="913"/>
    </location>
</feature>
<protein>
    <submittedName>
        <fullName evidence="4">AAA family ATPase</fullName>
    </submittedName>
</protein>
<keyword evidence="1" id="KW-0547">Nucleotide-binding</keyword>
<dbReference type="GO" id="GO:0005737">
    <property type="term" value="C:cytoplasm"/>
    <property type="evidence" value="ECO:0007669"/>
    <property type="project" value="TreeGrafter"/>
</dbReference>
<dbReference type="RefSeq" id="WP_350275867.1">
    <property type="nucleotide sequence ID" value="NZ_CP158165.1"/>
</dbReference>
<dbReference type="Pfam" id="PF00196">
    <property type="entry name" value="GerE"/>
    <property type="match status" value="1"/>
</dbReference>
<dbReference type="InterPro" id="IPR036388">
    <property type="entry name" value="WH-like_DNA-bd_sf"/>
</dbReference>